<evidence type="ECO:0000313" key="1">
    <source>
        <dbReference type="EMBL" id="KIK25662.1"/>
    </source>
</evidence>
<keyword evidence="2" id="KW-1185">Reference proteome</keyword>
<gene>
    <name evidence="1" type="ORF">PISMIDRAFT_676952</name>
</gene>
<dbReference type="AlphaFoldDB" id="A0A0C9ZTS4"/>
<reference evidence="1 2" key="1">
    <citation type="submission" date="2014-04" db="EMBL/GenBank/DDBJ databases">
        <authorList>
            <consortium name="DOE Joint Genome Institute"/>
            <person name="Kuo A."/>
            <person name="Kohler A."/>
            <person name="Costa M.D."/>
            <person name="Nagy L.G."/>
            <person name="Floudas D."/>
            <person name="Copeland A."/>
            <person name="Barry K.W."/>
            <person name="Cichocki N."/>
            <person name="Veneault-Fourrey C."/>
            <person name="LaButti K."/>
            <person name="Lindquist E.A."/>
            <person name="Lipzen A."/>
            <person name="Lundell T."/>
            <person name="Morin E."/>
            <person name="Murat C."/>
            <person name="Sun H."/>
            <person name="Tunlid A."/>
            <person name="Henrissat B."/>
            <person name="Grigoriev I.V."/>
            <person name="Hibbett D.S."/>
            <person name="Martin F."/>
            <person name="Nordberg H.P."/>
            <person name="Cantor M.N."/>
            <person name="Hua S.X."/>
        </authorList>
    </citation>
    <scope>NUCLEOTIDE SEQUENCE [LARGE SCALE GENOMIC DNA]</scope>
    <source>
        <strain evidence="1 2">441</strain>
    </source>
</reference>
<protein>
    <submittedName>
        <fullName evidence="1">Uncharacterized protein</fullName>
    </submittedName>
</protein>
<dbReference type="Proteomes" id="UP000054018">
    <property type="component" value="Unassembled WGS sequence"/>
</dbReference>
<dbReference type="EMBL" id="KN833706">
    <property type="protein sequence ID" value="KIK25662.1"/>
    <property type="molecule type" value="Genomic_DNA"/>
</dbReference>
<dbReference type="HOGENOM" id="CLU_2776890_0_0_1"/>
<proteinExistence type="predicted"/>
<evidence type="ECO:0000313" key="2">
    <source>
        <dbReference type="Proteomes" id="UP000054018"/>
    </source>
</evidence>
<accession>A0A0C9ZTS4</accession>
<sequence>MGHVRCSTQECESTSAETVRNSQCNLSADVLVCDHIATAPMEYLPGKSSEGINECMKEIRNSANAGWRR</sequence>
<reference evidence="2" key="2">
    <citation type="submission" date="2015-01" db="EMBL/GenBank/DDBJ databases">
        <title>Evolutionary Origins and Diversification of the Mycorrhizal Mutualists.</title>
        <authorList>
            <consortium name="DOE Joint Genome Institute"/>
            <consortium name="Mycorrhizal Genomics Consortium"/>
            <person name="Kohler A."/>
            <person name="Kuo A."/>
            <person name="Nagy L.G."/>
            <person name="Floudas D."/>
            <person name="Copeland A."/>
            <person name="Barry K.W."/>
            <person name="Cichocki N."/>
            <person name="Veneault-Fourrey C."/>
            <person name="LaButti K."/>
            <person name="Lindquist E.A."/>
            <person name="Lipzen A."/>
            <person name="Lundell T."/>
            <person name="Morin E."/>
            <person name="Murat C."/>
            <person name="Riley R."/>
            <person name="Ohm R."/>
            <person name="Sun H."/>
            <person name="Tunlid A."/>
            <person name="Henrissat B."/>
            <person name="Grigoriev I.V."/>
            <person name="Hibbett D.S."/>
            <person name="Martin F."/>
        </authorList>
    </citation>
    <scope>NUCLEOTIDE SEQUENCE [LARGE SCALE GENOMIC DNA]</scope>
    <source>
        <strain evidence="2">441</strain>
    </source>
</reference>
<name>A0A0C9ZTS4_9AGAM</name>
<organism evidence="1 2">
    <name type="scientific">Pisolithus microcarpus 441</name>
    <dbReference type="NCBI Taxonomy" id="765257"/>
    <lineage>
        <taxon>Eukaryota</taxon>
        <taxon>Fungi</taxon>
        <taxon>Dikarya</taxon>
        <taxon>Basidiomycota</taxon>
        <taxon>Agaricomycotina</taxon>
        <taxon>Agaricomycetes</taxon>
        <taxon>Agaricomycetidae</taxon>
        <taxon>Boletales</taxon>
        <taxon>Sclerodermatineae</taxon>
        <taxon>Pisolithaceae</taxon>
        <taxon>Pisolithus</taxon>
    </lineage>
</organism>